<protein>
    <submittedName>
        <fullName evidence="5">Glycosylasparaginase</fullName>
    </submittedName>
</protein>
<dbReference type="PANTHER" id="PTHR10188:SF6">
    <property type="entry name" value="N(4)-(BETA-N-ACETYLGLUCOSAMINYL)-L-ASPARAGINASE"/>
    <property type="match status" value="1"/>
</dbReference>
<dbReference type="CDD" id="cd04513">
    <property type="entry name" value="Glycosylasparaginase"/>
    <property type="match status" value="1"/>
</dbReference>
<dbReference type="InterPro" id="IPR000246">
    <property type="entry name" value="Peptidase_T2"/>
</dbReference>
<keyword evidence="4" id="KW-0732">Signal</keyword>
<keyword evidence="6" id="KW-1185">Reference proteome</keyword>
<dbReference type="AlphaFoldDB" id="A0A327NT87"/>
<accession>A0A327NT87</accession>
<name>A0A327NT87_9BACT</name>
<feature type="active site" description="Nucleophile" evidence="1">
    <location>
        <position position="197"/>
    </location>
</feature>
<dbReference type="Pfam" id="PF01112">
    <property type="entry name" value="Asparaginase_2"/>
    <property type="match status" value="1"/>
</dbReference>
<dbReference type="GO" id="GO:0005737">
    <property type="term" value="C:cytoplasm"/>
    <property type="evidence" value="ECO:0007669"/>
    <property type="project" value="TreeGrafter"/>
</dbReference>
<evidence type="ECO:0000256" key="1">
    <source>
        <dbReference type="PIRSR" id="PIRSR600246-1"/>
    </source>
</evidence>
<dbReference type="SUPFAM" id="SSF56235">
    <property type="entry name" value="N-terminal nucleophile aminohydrolases (Ntn hydrolases)"/>
    <property type="match status" value="1"/>
</dbReference>
<sequence>MVNRRRFLTLSSLAGLLPSLSFSSAKSVSNTDGLNSEIVTSESMNLPASGPIVISTWKQPKANAAAQAALDRGGSALDAVEAGVRVPEADPEDMSVGYGGRPDRDGHVTLDACIMDEKGNAGSVTFLEHIMHPISVARAVMEKTPHVMLSGEGALAFALSQGFKKENLLTKKAEKEWREWLKTAKYKPIANIERHDTIGMLAIDAKGNISGACTTSGLAYKMRGRVGDSPIIGAGLFVDNEIGGACATGLGELVMRTCGAFLVVELMRQGRTPQEACEEAAMRIIKKQDYKDIQVGFLAINKKGEYGAYSIQPGFNYTLSQNKVTHVTDAKSYLK</sequence>
<gene>
    <name evidence="5" type="ORF">HMF3257_25175</name>
</gene>
<dbReference type="GO" id="GO:0016811">
    <property type="term" value="F:hydrolase activity, acting on carbon-nitrogen (but not peptide) bonds, in linear amides"/>
    <property type="evidence" value="ECO:0007669"/>
    <property type="project" value="UniProtKB-ARBA"/>
</dbReference>
<dbReference type="Proteomes" id="UP000249016">
    <property type="component" value="Unassembled WGS sequence"/>
</dbReference>
<dbReference type="PANTHER" id="PTHR10188">
    <property type="entry name" value="L-ASPARAGINASE"/>
    <property type="match status" value="1"/>
</dbReference>
<evidence type="ECO:0000256" key="3">
    <source>
        <dbReference type="PIRSR" id="PIRSR600246-3"/>
    </source>
</evidence>
<proteinExistence type="predicted"/>
<evidence type="ECO:0000256" key="4">
    <source>
        <dbReference type="SAM" id="SignalP"/>
    </source>
</evidence>
<feature type="chain" id="PRO_5016371980" evidence="4">
    <location>
        <begin position="26"/>
        <end position="335"/>
    </location>
</feature>
<evidence type="ECO:0000313" key="5">
    <source>
        <dbReference type="EMBL" id="RAI78601.1"/>
    </source>
</evidence>
<evidence type="ECO:0000313" key="6">
    <source>
        <dbReference type="Proteomes" id="UP000249016"/>
    </source>
</evidence>
<organism evidence="5 6">
    <name type="scientific">Spirosoma telluris</name>
    <dbReference type="NCBI Taxonomy" id="2183553"/>
    <lineage>
        <taxon>Bacteria</taxon>
        <taxon>Pseudomonadati</taxon>
        <taxon>Bacteroidota</taxon>
        <taxon>Cytophagia</taxon>
        <taxon>Cytophagales</taxon>
        <taxon>Cytophagaceae</taxon>
        <taxon>Spirosoma</taxon>
    </lineage>
</organism>
<dbReference type="OrthoDB" id="9780217at2"/>
<feature type="signal peptide" evidence="4">
    <location>
        <begin position="1"/>
        <end position="25"/>
    </location>
</feature>
<reference evidence="5 6" key="1">
    <citation type="submission" date="2018-06" db="EMBL/GenBank/DDBJ databases">
        <title>Spirosoma sp. HMF3257 Genome sequencing and assembly.</title>
        <authorList>
            <person name="Kang H."/>
            <person name="Cha I."/>
            <person name="Kim H."/>
            <person name="Kang J."/>
            <person name="Joh K."/>
        </authorList>
    </citation>
    <scope>NUCLEOTIDE SEQUENCE [LARGE SCALE GENOMIC DNA]</scope>
    <source>
        <strain evidence="5 6">HMF3257</strain>
    </source>
</reference>
<feature type="site" description="Cleavage; by autolysis" evidence="3">
    <location>
        <begin position="196"/>
        <end position="197"/>
    </location>
</feature>
<dbReference type="RefSeq" id="WP_111346485.1">
    <property type="nucleotide sequence ID" value="NZ_QLII01000001.1"/>
</dbReference>
<dbReference type="InterPro" id="IPR029055">
    <property type="entry name" value="Ntn_hydrolases_N"/>
</dbReference>
<feature type="binding site" evidence="2">
    <location>
        <begin position="248"/>
        <end position="251"/>
    </location>
    <ligand>
        <name>substrate</name>
    </ligand>
</feature>
<dbReference type="EMBL" id="QLII01000001">
    <property type="protein sequence ID" value="RAI78601.1"/>
    <property type="molecule type" value="Genomic_DNA"/>
</dbReference>
<comment type="caution">
    <text evidence="5">The sequence shown here is derived from an EMBL/GenBank/DDBJ whole genome shotgun (WGS) entry which is preliminary data.</text>
</comment>
<dbReference type="FunFam" id="3.60.20.30:FF:000005">
    <property type="entry name" value="N(4)-(Beta-N-acetylglucosaminyl)-L-asparaginase"/>
    <property type="match status" value="1"/>
</dbReference>
<dbReference type="Gene3D" id="3.60.20.30">
    <property type="entry name" value="(Glycosyl)asparaginase"/>
    <property type="match status" value="1"/>
</dbReference>
<feature type="binding site" evidence="2">
    <location>
        <begin position="225"/>
        <end position="228"/>
    </location>
    <ligand>
        <name>substrate</name>
    </ligand>
</feature>
<evidence type="ECO:0000256" key="2">
    <source>
        <dbReference type="PIRSR" id="PIRSR600246-2"/>
    </source>
</evidence>